<dbReference type="PANTHER" id="PTHR42879">
    <property type="entry name" value="3-OXOACYL-(ACYL-CARRIER-PROTEIN) REDUCTASE"/>
    <property type="match status" value="1"/>
</dbReference>
<evidence type="ECO:0000256" key="1">
    <source>
        <dbReference type="ARBA" id="ARBA00006484"/>
    </source>
</evidence>
<dbReference type="InterPro" id="IPR050259">
    <property type="entry name" value="SDR"/>
</dbReference>
<sequence length="258" mass="26096">MSARVAVVGGATSGLGAASARVLADSGHDLLLWSRDAGRLAAAAEQLAAPGRTVRTVVADAGDPDAAAVVAEAALDAFGRVDVLVLNAGGPPVARADEVTADGLRAAFQLLAVTPVDLTTRLLPGMRERGFGRVLAVLSSGVREPIDTLAYSNTGRSALVAWLKTLARTVAAEGVTVNGVVPGRIATPRVASLDASAAERQGTDVEDVRRRSEAAIPAGRYGRPEELAALVGFLASDVAGYITGTTTAVDGGALRGLP</sequence>
<dbReference type="Proteomes" id="UP000758168">
    <property type="component" value="Unassembled WGS sequence"/>
</dbReference>
<evidence type="ECO:0000313" key="2">
    <source>
        <dbReference type="EMBL" id="MBP2415245.1"/>
    </source>
</evidence>
<reference evidence="2 3" key="1">
    <citation type="submission" date="2021-03" db="EMBL/GenBank/DDBJ databases">
        <title>Sequencing the genomes of 1000 actinobacteria strains.</title>
        <authorList>
            <person name="Klenk H.-P."/>
        </authorList>
    </citation>
    <scope>NUCLEOTIDE SEQUENCE [LARGE SCALE GENOMIC DNA]</scope>
    <source>
        <strain evidence="2 3">DSM 12936</strain>
    </source>
</reference>
<dbReference type="Gene3D" id="3.40.50.720">
    <property type="entry name" value="NAD(P)-binding Rossmann-like Domain"/>
    <property type="match status" value="1"/>
</dbReference>
<organism evidence="2 3">
    <name type="scientific">Microlunatus capsulatus</name>
    <dbReference type="NCBI Taxonomy" id="99117"/>
    <lineage>
        <taxon>Bacteria</taxon>
        <taxon>Bacillati</taxon>
        <taxon>Actinomycetota</taxon>
        <taxon>Actinomycetes</taxon>
        <taxon>Propionibacteriales</taxon>
        <taxon>Propionibacteriaceae</taxon>
        <taxon>Microlunatus</taxon>
    </lineage>
</organism>
<dbReference type="EMBL" id="JAGIOB010000001">
    <property type="protein sequence ID" value="MBP2415245.1"/>
    <property type="molecule type" value="Genomic_DNA"/>
</dbReference>
<protein>
    <submittedName>
        <fullName evidence="2">3-oxoacyl-[acyl-carrier protein] reductase</fullName>
        <ecNumber evidence="2">1.1.1.100</ecNumber>
    </submittedName>
</protein>
<dbReference type="InterPro" id="IPR002347">
    <property type="entry name" value="SDR_fam"/>
</dbReference>
<keyword evidence="2" id="KW-0560">Oxidoreductase</keyword>
<proteinExistence type="inferred from homology"/>
<dbReference type="InterPro" id="IPR036291">
    <property type="entry name" value="NAD(P)-bd_dom_sf"/>
</dbReference>
<comment type="caution">
    <text evidence="2">The sequence shown here is derived from an EMBL/GenBank/DDBJ whole genome shotgun (WGS) entry which is preliminary data.</text>
</comment>
<dbReference type="RefSeq" id="WP_210052109.1">
    <property type="nucleotide sequence ID" value="NZ_BAAAMH010000026.1"/>
</dbReference>
<name>A0ABS4Z369_9ACTN</name>
<dbReference type="SUPFAM" id="SSF51735">
    <property type="entry name" value="NAD(P)-binding Rossmann-fold domains"/>
    <property type="match status" value="1"/>
</dbReference>
<gene>
    <name evidence="2" type="ORF">JOF54_000167</name>
</gene>
<comment type="similarity">
    <text evidence="1">Belongs to the short-chain dehydrogenases/reductases (SDR) family.</text>
</comment>
<accession>A0ABS4Z369</accession>
<evidence type="ECO:0000313" key="3">
    <source>
        <dbReference type="Proteomes" id="UP000758168"/>
    </source>
</evidence>
<dbReference type="GO" id="GO:0004316">
    <property type="term" value="F:3-oxoacyl-[acyl-carrier-protein] reductase (NADPH) activity"/>
    <property type="evidence" value="ECO:0007669"/>
    <property type="project" value="UniProtKB-EC"/>
</dbReference>
<keyword evidence="3" id="KW-1185">Reference proteome</keyword>
<dbReference type="Pfam" id="PF13561">
    <property type="entry name" value="adh_short_C2"/>
    <property type="match status" value="1"/>
</dbReference>
<dbReference type="PANTHER" id="PTHR42879:SF6">
    <property type="entry name" value="NADPH-DEPENDENT REDUCTASE BACG"/>
    <property type="match status" value="1"/>
</dbReference>
<dbReference type="PRINTS" id="PR00081">
    <property type="entry name" value="GDHRDH"/>
</dbReference>
<dbReference type="EC" id="1.1.1.100" evidence="2"/>